<dbReference type="EMBL" id="ML121537">
    <property type="protein sequence ID" value="RPB25583.1"/>
    <property type="molecule type" value="Genomic_DNA"/>
</dbReference>
<dbReference type="Gene3D" id="1.20.90.10">
    <property type="entry name" value="Phospholipase A2 domain"/>
    <property type="match status" value="1"/>
</dbReference>
<gene>
    <name evidence="2" type="ORF">L211DRAFT_836302</name>
</gene>
<dbReference type="SUPFAM" id="SSF48619">
    <property type="entry name" value="Phospholipase A2, PLA2"/>
    <property type="match status" value="1"/>
</dbReference>
<dbReference type="GO" id="GO:0004623">
    <property type="term" value="F:phospholipase A2 activity"/>
    <property type="evidence" value="ECO:0007669"/>
    <property type="project" value="InterPro"/>
</dbReference>
<protein>
    <recommendedName>
        <fullName evidence="4">Secretory phospholipase A2</fullName>
    </recommendedName>
</protein>
<evidence type="ECO:0000256" key="1">
    <source>
        <dbReference type="SAM" id="SignalP"/>
    </source>
</evidence>
<dbReference type="Pfam" id="PF09056">
    <property type="entry name" value="Phospholip_A2_3"/>
    <property type="match status" value="1"/>
</dbReference>
<dbReference type="InParanoid" id="A0A3N4LRN4"/>
<organism evidence="2 3">
    <name type="scientific">Terfezia boudieri ATCC MYA-4762</name>
    <dbReference type="NCBI Taxonomy" id="1051890"/>
    <lineage>
        <taxon>Eukaryota</taxon>
        <taxon>Fungi</taxon>
        <taxon>Dikarya</taxon>
        <taxon>Ascomycota</taxon>
        <taxon>Pezizomycotina</taxon>
        <taxon>Pezizomycetes</taxon>
        <taxon>Pezizales</taxon>
        <taxon>Pezizaceae</taxon>
        <taxon>Terfezia</taxon>
    </lineage>
</organism>
<dbReference type="InterPro" id="IPR036444">
    <property type="entry name" value="PLipase_A2_dom_sf"/>
</dbReference>
<feature type="chain" id="PRO_5018288801" description="Secretory phospholipase A2" evidence="1">
    <location>
        <begin position="19"/>
        <end position="209"/>
    </location>
</feature>
<keyword evidence="3" id="KW-1185">Reference proteome</keyword>
<evidence type="ECO:0000313" key="2">
    <source>
        <dbReference type="EMBL" id="RPB25583.1"/>
    </source>
</evidence>
<name>A0A3N4LRN4_9PEZI</name>
<evidence type="ECO:0008006" key="4">
    <source>
        <dbReference type="Google" id="ProtNLM"/>
    </source>
</evidence>
<feature type="signal peptide" evidence="1">
    <location>
        <begin position="1"/>
        <end position="18"/>
    </location>
</feature>
<sequence length="209" mass="22800">MQIASILLALAAASVVVATPAGRAGPVPIDTVPMSKLTDKAPDARLHARAGCLDCVPIDIPGVRGNIPDITDLQHDIVPEEPHTSSLSSRQTDLITATDSLLFSVIIASFLSSKAAQSPAGLDWSDNGCSNSPDKPWGFNFLDSCKRHDFGYRNYKAQGRFTETNRLRIDDTFKKDLMNECNKTSRLKKGLCQRTADTYYDAVRLFGNL</sequence>
<dbReference type="GO" id="GO:0050482">
    <property type="term" value="P:arachidonate secretion"/>
    <property type="evidence" value="ECO:0007669"/>
    <property type="project" value="InterPro"/>
</dbReference>
<dbReference type="OrthoDB" id="5120271at2759"/>
<keyword evidence="1" id="KW-0732">Signal</keyword>
<dbReference type="InterPro" id="IPR015141">
    <property type="entry name" value="PLipase_A2_prok/fun"/>
</dbReference>
<dbReference type="PANTHER" id="PTHR40787:SF3">
    <property type="entry name" value="PROTEIN TRANSPORT PROTEIN SEC39"/>
    <property type="match status" value="1"/>
</dbReference>
<dbReference type="PANTHER" id="PTHR40787">
    <property type="entry name" value="SECRETED PROTEIN"/>
    <property type="match status" value="1"/>
</dbReference>
<dbReference type="AlphaFoldDB" id="A0A3N4LRN4"/>
<proteinExistence type="predicted"/>
<reference evidence="2 3" key="1">
    <citation type="journal article" date="2018" name="Nat. Ecol. Evol.">
        <title>Pezizomycetes genomes reveal the molecular basis of ectomycorrhizal truffle lifestyle.</title>
        <authorList>
            <person name="Murat C."/>
            <person name="Payen T."/>
            <person name="Noel B."/>
            <person name="Kuo A."/>
            <person name="Morin E."/>
            <person name="Chen J."/>
            <person name="Kohler A."/>
            <person name="Krizsan K."/>
            <person name="Balestrini R."/>
            <person name="Da Silva C."/>
            <person name="Montanini B."/>
            <person name="Hainaut M."/>
            <person name="Levati E."/>
            <person name="Barry K.W."/>
            <person name="Belfiori B."/>
            <person name="Cichocki N."/>
            <person name="Clum A."/>
            <person name="Dockter R.B."/>
            <person name="Fauchery L."/>
            <person name="Guy J."/>
            <person name="Iotti M."/>
            <person name="Le Tacon F."/>
            <person name="Lindquist E.A."/>
            <person name="Lipzen A."/>
            <person name="Malagnac F."/>
            <person name="Mello A."/>
            <person name="Molinier V."/>
            <person name="Miyauchi S."/>
            <person name="Poulain J."/>
            <person name="Riccioni C."/>
            <person name="Rubini A."/>
            <person name="Sitrit Y."/>
            <person name="Splivallo R."/>
            <person name="Traeger S."/>
            <person name="Wang M."/>
            <person name="Zifcakova L."/>
            <person name="Wipf D."/>
            <person name="Zambonelli A."/>
            <person name="Paolocci F."/>
            <person name="Nowrousian M."/>
            <person name="Ottonello S."/>
            <person name="Baldrian P."/>
            <person name="Spatafora J.W."/>
            <person name="Henrissat B."/>
            <person name="Nagy L.G."/>
            <person name="Aury J.M."/>
            <person name="Wincker P."/>
            <person name="Grigoriev I.V."/>
            <person name="Bonfante P."/>
            <person name="Martin F.M."/>
        </authorList>
    </citation>
    <scope>NUCLEOTIDE SEQUENCE [LARGE SCALE GENOMIC DNA]</scope>
    <source>
        <strain evidence="2 3">ATCC MYA-4762</strain>
    </source>
</reference>
<accession>A0A3N4LRN4</accession>
<evidence type="ECO:0000313" key="3">
    <source>
        <dbReference type="Proteomes" id="UP000267821"/>
    </source>
</evidence>
<dbReference type="GO" id="GO:0006644">
    <property type="term" value="P:phospholipid metabolic process"/>
    <property type="evidence" value="ECO:0007669"/>
    <property type="project" value="InterPro"/>
</dbReference>
<dbReference type="Proteomes" id="UP000267821">
    <property type="component" value="Unassembled WGS sequence"/>
</dbReference>